<organism evidence="1 2">
    <name type="scientific">Rhodnius prolixus</name>
    <name type="common">Triatomid bug</name>
    <dbReference type="NCBI Taxonomy" id="13249"/>
    <lineage>
        <taxon>Eukaryota</taxon>
        <taxon>Metazoa</taxon>
        <taxon>Ecdysozoa</taxon>
        <taxon>Arthropoda</taxon>
        <taxon>Hexapoda</taxon>
        <taxon>Insecta</taxon>
        <taxon>Pterygota</taxon>
        <taxon>Neoptera</taxon>
        <taxon>Paraneoptera</taxon>
        <taxon>Hemiptera</taxon>
        <taxon>Heteroptera</taxon>
        <taxon>Panheteroptera</taxon>
        <taxon>Cimicomorpha</taxon>
        <taxon>Reduviidae</taxon>
        <taxon>Triatominae</taxon>
        <taxon>Rhodnius</taxon>
    </lineage>
</organism>
<evidence type="ECO:0000313" key="2">
    <source>
        <dbReference type="Proteomes" id="UP000015103"/>
    </source>
</evidence>
<protein>
    <submittedName>
        <fullName evidence="1">Uncharacterized protein</fullName>
    </submittedName>
</protein>
<reference evidence="1" key="1">
    <citation type="submission" date="2015-05" db="UniProtKB">
        <authorList>
            <consortium name="EnsemblMetazoa"/>
        </authorList>
    </citation>
    <scope>IDENTIFICATION</scope>
</reference>
<dbReference type="AlphaFoldDB" id="T1HW05"/>
<dbReference type="InParanoid" id="T1HW05"/>
<dbReference type="EnsemblMetazoa" id="RPRC008225-RA">
    <property type="protein sequence ID" value="RPRC008225-PA"/>
    <property type="gene ID" value="RPRC008225"/>
</dbReference>
<sequence>MSHRKILYFAYCANMLSNRMECCVHKSVKRKETAKLEVIPNIEIENFSILGKAAIQVLFPLFCRDSKLFPEYKLLLYKVVVAAAIQALFPLFCRDSKLSPEYKLLLYKVVVAAAIQVLFPAVLQGL</sequence>
<accession>T1HW05</accession>
<dbReference type="EMBL" id="ACPB03005891">
    <property type="status" value="NOT_ANNOTATED_CDS"/>
    <property type="molecule type" value="Genomic_DNA"/>
</dbReference>
<evidence type="ECO:0000313" key="1">
    <source>
        <dbReference type="EnsemblMetazoa" id="RPRC008225-PA"/>
    </source>
</evidence>
<keyword evidence="2" id="KW-1185">Reference proteome</keyword>
<dbReference type="HOGENOM" id="CLU_1984306_0_0_1"/>
<name>T1HW05_RHOPR</name>
<proteinExistence type="predicted"/>
<dbReference type="VEuPathDB" id="VectorBase:RPRC008225"/>
<dbReference type="Proteomes" id="UP000015103">
    <property type="component" value="Unassembled WGS sequence"/>
</dbReference>